<dbReference type="STRING" id="1619234.SAMN05421730_101350"/>
<dbReference type="SUPFAM" id="SSF56731">
    <property type="entry name" value="DNA primase core"/>
    <property type="match status" value="1"/>
</dbReference>
<evidence type="ECO:0000313" key="3">
    <source>
        <dbReference type="Proteomes" id="UP000199315"/>
    </source>
</evidence>
<name>A0A1D3TUJ4_9FIRM</name>
<dbReference type="Proteomes" id="UP000199315">
    <property type="component" value="Unassembled WGS sequence"/>
</dbReference>
<sequence length="322" mass="36747">MERFTEEELAAAKSVDLCEVARSLGYTVKRIGRYHTLQEMDSIRIYDCTNWFRWSRQYAKGENGGSQIDFLRVFAGMDVKEAVYWLLNFSGCLRAGRGNLGQKMLKNQASEKKKEERKPFVLPEPAADNACLSRYLNEKRSIDLSVIEFFLKADLIYESRDYHNVVFKGKDKEGVTRFASMRGVFDRDGKGFKCDVAGNDKHYGFNTANGESDELIVFEAAIDLMSYADMNSDIETNKVALGMLADAPMETFLREHGQIRKIRLCLDNDEPGRKASAEIMRKYQDRGYEVLDCPAPPGYKDYNEWLAALKSASRTKARDSSR</sequence>
<dbReference type="RefSeq" id="WP_091234147.1">
    <property type="nucleotide sequence ID" value="NZ_FMKA01000013.1"/>
</dbReference>
<dbReference type="AlphaFoldDB" id="A0A1D3TUJ4"/>
<gene>
    <name evidence="2" type="ORF">SAMN05421730_101350</name>
</gene>
<accession>A0A1D3TUJ4</accession>
<evidence type="ECO:0000313" key="2">
    <source>
        <dbReference type="EMBL" id="SCP97746.1"/>
    </source>
</evidence>
<protein>
    <recommendedName>
        <fullName evidence="1">DUF3991 domain-containing protein</fullName>
    </recommendedName>
</protein>
<dbReference type="Pfam" id="PF13154">
    <property type="entry name" value="DUF3991"/>
    <property type="match status" value="1"/>
</dbReference>
<reference evidence="2 3" key="1">
    <citation type="submission" date="2016-09" db="EMBL/GenBank/DDBJ databases">
        <authorList>
            <person name="Capua I."/>
            <person name="De Benedictis P."/>
            <person name="Joannis T."/>
            <person name="Lombin L.H."/>
            <person name="Cattoli G."/>
        </authorList>
    </citation>
    <scope>NUCLEOTIDE SEQUENCE [LARGE SCALE GENOMIC DNA]</scope>
    <source>
        <strain evidence="2 3">GluBS11</strain>
    </source>
</reference>
<dbReference type="InterPro" id="IPR025054">
    <property type="entry name" value="DUF3991"/>
</dbReference>
<dbReference type="SUPFAM" id="SSF57783">
    <property type="entry name" value="Zinc beta-ribbon"/>
    <property type="match status" value="1"/>
</dbReference>
<organism evidence="2 3">
    <name type="scientific">Anaerobium acetethylicum</name>
    <dbReference type="NCBI Taxonomy" id="1619234"/>
    <lineage>
        <taxon>Bacteria</taxon>
        <taxon>Bacillati</taxon>
        <taxon>Bacillota</taxon>
        <taxon>Clostridia</taxon>
        <taxon>Lachnospirales</taxon>
        <taxon>Lachnospiraceae</taxon>
        <taxon>Anaerobium</taxon>
    </lineage>
</organism>
<dbReference type="Pfam" id="PF13155">
    <property type="entry name" value="Toprim_2"/>
    <property type="match status" value="1"/>
</dbReference>
<dbReference type="OrthoDB" id="9802530at2"/>
<keyword evidence="3" id="KW-1185">Reference proteome</keyword>
<proteinExistence type="predicted"/>
<dbReference type="EMBL" id="FMKA01000013">
    <property type="protein sequence ID" value="SCP97746.1"/>
    <property type="molecule type" value="Genomic_DNA"/>
</dbReference>
<feature type="domain" description="DUF3991" evidence="1">
    <location>
        <begin position="134"/>
        <end position="206"/>
    </location>
</feature>
<dbReference type="Gene3D" id="3.40.1360.10">
    <property type="match status" value="1"/>
</dbReference>
<evidence type="ECO:0000259" key="1">
    <source>
        <dbReference type="Pfam" id="PF13154"/>
    </source>
</evidence>